<dbReference type="EMBL" id="PKPP01005163">
    <property type="protein sequence ID" value="PWA61181.1"/>
    <property type="molecule type" value="Genomic_DNA"/>
</dbReference>
<evidence type="ECO:0000313" key="2">
    <source>
        <dbReference type="Proteomes" id="UP000245207"/>
    </source>
</evidence>
<dbReference type="Proteomes" id="UP000245207">
    <property type="component" value="Unassembled WGS sequence"/>
</dbReference>
<keyword evidence="2" id="KW-1185">Reference proteome</keyword>
<protein>
    <submittedName>
        <fullName evidence="1">Uncharacterized protein</fullName>
    </submittedName>
</protein>
<dbReference type="InterPro" id="IPR055298">
    <property type="entry name" value="AtLOH3-like"/>
</dbReference>
<reference evidence="1 2" key="1">
    <citation type="journal article" date="2018" name="Mol. Plant">
        <title>The genome of Artemisia annua provides insight into the evolution of Asteraceae family and artemisinin biosynthesis.</title>
        <authorList>
            <person name="Shen Q."/>
            <person name="Zhang L."/>
            <person name="Liao Z."/>
            <person name="Wang S."/>
            <person name="Yan T."/>
            <person name="Shi P."/>
            <person name="Liu M."/>
            <person name="Fu X."/>
            <person name="Pan Q."/>
            <person name="Wang Y."/>
            <person name="Lv Z."/>
            <person name="Lu X."/>
            <person name="Zhang F."/>
            <person name="Jiang W."/>
            <person name="Ma Y."/>
            <person name="Chen M."/>
            <person name="Hao X."/>
            <person name="Li L."/>
            <person name="Tang Y."/>
            <person name="Lv G."/>
            <person name="Zhou Y."/>
            <person name="Sun X."/>
            <person name="Brodelius P.E."/>
            <person name="Rose J.K.C."/>
            <person name="Tang K."/>
        </authorList>
    </citation>
    <scope>NUCLEOTIDE SEQUENCE [LARGE SCALE GENOMIC DNA]</scope>
    <source>
        <strain evidence="2">cv. Huhao1</strain>
        <tissue evidence="1">Leaf</tissue>
    </source>
</reference>
<dbReference type="AlphaFoldDB" id="A0A2U1MIT1"/>
<dbReference type="PANTHER" id="PTHR11697:SF230">
    <property type="entry name" value="ZINC FINGER, MYM DOMAIN CONTAINING 1"/>
    <property type="match status" value="1"/>
</dbReference>
<sequence>MELLTLSSTLGPNKVFNINDICLLVEKYYPTYFTKQERLELKYELELFAIERQKNTRLSGATTVANLCEILVELNKRETYSLLDRLMRLILTLLVSSATTVRSFSAMKLFKNRI</sequence>
<name>A0A2U1MIT1_ARTAN</name>
<dbReference type="OrthoDB" id="118159at2759"/>
<proteinExistence type="predicted"/>
<gene>
    <name evidence="1" type="ORF">CTI12_AA375190</name>
</gene>
<comment type="caution">
    <text evidence="1">The sequence shown here is derived from an EMBL/GenBank/DDBJ whole genome shotgun (WGS) entry which is preliminary data.</text>
</comment>
<dbReference type="PANTHER" id="PTHR11697">
    <property type="entry name" value="GENERAL TRANSCRIPTION FACTOR 2-RELATED ZINC FINGER PROTEIN"/>
    <property type="match status" value="1"/>
</dbReference>
<accession>A0A2U1MIT1</accession>
<organism evidence="1 2">
    <name type="scientific">Artemisia annua</name>
    <name type="common">Sweet wormwood</name>
    <dbReference type="NCBI Taxonomy" id="35608"/>
    <lineage>
        <taxon>Eukaryota</taxon>
        <taxon>Viridiplantae</taxon>
        <taxon>Streptophyta</taxon>
        <taxon>Embryophyta</taxon>
        <taxon>Tracheophyta</taxon>
        <taxon>Spermatophyta</taxon>
        <taxon>Magnoliopsida</taxon>
        <taxon>eudicotyledons</taxon>
        <taxon>Gunneridae</taxon>
        <taxon>Pentapetalae</taxon>
        <taxon>asterids</taxon>
        <taxon>campanulids</taxon>
        <taxon>Asterales</taxon>
        <taxon>Asteraceae</taxon>
        <taxon>Asteroideae</taxon>
        <taxon>Anthemideae</taxon>
        <taxon>Artemisiinae</taxon>
        <taxon>Artemisia</taxon>
    </lineage>
</organism>
<evidence type="ECO:0000313" key="1">
    <source>
        <dbReference type="EMBL" id="PWA61181.1"/>
    </source>
</evidence>